<evidence type="ECO:0000313" key="1">
    <source>
        <dbReference type="EMBL" id="WAR30433.1"/>
    </source>
</evidence>
<evidence type="ECO:0000313" key="2">
    <source>
        <dbReference type="Proteomes" id="UP001164746"/>
    </source>
</evidence>
<organism evidence="1 2">
    <name type="scientific">Mya arenaria</name>
    <name type="common">Soft-shell clam</name>
    <dbReference type="NCBI Taxonomy" id="6604"/>
    <lineage>
        <taxon>Eukaryota</taxon>
        <taxon>Metazoa</taxon>
        <taxon>Spiralia</taxon>
        <taxon>Lophotrochozoa</taxon>
        <taxon>Mollusca</taxon>
        <taxon>Bivalvia</taxon>
        <taxon>Autobranchia</taxon>
        <taxon>Heteroconchia</taxon>
        <taxon>Euheterodonta</taxon>
        <taxon>Imparidentia</taxon>
        <taxon>Neoheterodontei</taxon>
        <taxon>Myida</taxon>
        <taxon>Myoidea</taxon>
        <taxon>Myidae</taxon>
        <taxon>Mya</taxon>
    </lineage>
</organism>
<name>A0ABY7G7P6_MYAAR</name>
<sequence>MPQTPVRRVSILKTYLESTKSPSVATLQSLNKVRSSEELENGRVTDSILKDVKSMVHSTKTQRSKDSVLTIQLFFSAVSGEHIKQNRQKNNLAKRLGVKRSNTTTGNKTRTQVAYLDKQEKDVKRERLAPRVFVSYMILVLGSSQTDVYCEIEQHTHI</sequence>
<dbReference type="Proteomes" id="UP001164746">
    <property type="component" value="Chromosome 17"/>
</dbReference>
<gene>
    <name evidence="1" type="ORF">MAR_032975</name>
</gene>
<keyword evidence="2" id="KW-1185">Reference proteome</keyword>
<dbReference type="EMBL" id="CP111028">
    <property type="protein sequence ID" value="WAR30433.1"/>
    <property type="molecule type" value="Genomic_DNA"/>
</dbReference>
<reference evidence="1" key="1">
    <citation type="submission" date="2022-11" db="EMBL/GenBank/DDBJ databases">
        <title>Centuries of genome instability and evolution in soft-shell clam transmissible cancer (bioRxiv).</title>
        <authorList>
            <person name="Hart S.F.M."/>
            <person name="Yonemitsu M.A."/>
            <person name="Giersch R.M."/>
            <person name="Beal B.F."/>
            <person name="Arriagada G."/>
            <person name="Davis B.W."/>
            <person name="Ostrander E.A."/>
            <person name="Goff S.P."/>
            <person name="Metzger M.J."/>
        </authorList>
    </citation>
    <scope>NUCLEOTIDE SEQUENCE</scope>
    <source>
        <strain evidence="1">MELC-2E11</strain>
        <tissue evidence="1">Siphon/mantle</tissue>
    </source>
</reference>
<proteinExistence type="predicted"/>
<protein>
    <submittedName>
        <fullName evidence="1">Uncharacterized protein</fullName>
    </submittedName>
</protein>
<accession>A0ABY7G7P6</accession>